<organism evidence="2 3">
    <name type="scientific">Durusdinium trenchii</name>
    <dbReference type="NCBI Taxonomy" id="1381693"/>
    <lineage>
        <taxon>Eukaryota</taxon>
        <taxon>Sar</taxon>
        <taxon>Alveolata</taxon>
        <taxon>Dinophyceae</taxon>
        <taxon>Suessiales</taxon>
        <taxon>Symbiodiniaceae</taxon>
        <taxon>Durusdinium</taxon>
    </lineage>
</organism>
<sequence length="720" mass="81698">MLKESSLQKTFEIWCRTFGPPAINRPCGTCCQRRNHNTAPVRPSEEILCLHTSKDLTKYFIAQRDILKPPDVCSILERLWEKIQDENEEDRGKLFSAKKQLFNDPDFMAIMKDVLFRLDRYKAKDLPRLIAVLNSMRWNDRQLFKIVEPAVIREMPSMSGMGLSQVATSFTGVGCGSQLLFNQLVQCCFQTADQFTAAEVAMLAAAFSKAPHQPKQFLLGFAPLVSRHLSAFSDSQLQDIVQAYSLWPSKVSQDFIEEILHLVEERVQSEMMCLPTLVLFLRFFVLWKSRGKAARDRIYRTGAIGEIEEGSKPSWTFAMSRVFLLSTERLRLCCSSLTVEQASDVMWAYCKLQPHGTVPKGLFELLYNHILQNFSKLPMPRLVQCLLNTARGLSGHFRFWDESVSVHPRRNCHRFAFRDRRLLQQAESQVVKEVAEMESRHLTAVVQAYTLSHVASPESVSVFLRASFDKSRELAPEELSALLVSYATLRVGSSFAGHVQIDILDRLAQFSAVHFSEILWAFCALRHRDAHFFATLLRLLTPGGVRTARGAVLLCPALLEIRTYFPSLDPEGLERYTSYVREPFCRSQMHSAAPEVARESLARSLSKAGMKKVEQLVDIDGYVVDVLVPSDGNELDKPVAVQYHSAPRTLHMATGEPLGQTMMKQRYLRAHGMCVVNILDETWDSMDCEEQALDLAQQIQRAQKQPTGKSFVGPAHRPKE</sequence>
<feature type="region of interest" description="Disordered" evidence="1">
    <location>
        <begin position="700"/>
        <end position="720"/>
    </location>
</feature>
<gene>
    <name evidence="2" type="ORF">CCMP2556_LOCUS21393</name>
</gene>
<dbReference type="InterPro" id="IPR050870">
    <property type="entry name" value="FAST_kinase"/>
</dbReference>
<evidence type="ECO:0000313" key="3">
    <source>
        <dbReference type="Proteomes" id="UP001642484"/>
    </source>
</evidence>
<reference evidence="2 3" key="1">
    <citation type="submission" date="2024-02" db="EMBL/GenBank/DDBJ databases">
        <authorList>
            <person name="Chen Y."/>
            <person name="Shah S."/>
            <person name="Dougan E. K."/>
            <person name="Thang M."/>
            <person name="Chan C."/>
        </authorList>
    </citation>
    <scope>NUCLEOTIDE SEQUENCE [LARGE SCALE GENOMIC DNA]</scope>
</reference>
<proteinExistence type="predicted"/>
<dbReference type="PANTHER" id="PTHR21228">
    <property type="entry name" value="FAST LEU-RICH DOMAIN-CONTAINING"/>
    <property type="match status" value="1"/>
</dbReference>
<keyword evidence="3" id="KW-1185">Reference proteome</keyword>
<evidence type="ECO:0008006" key="4">
    <source>
        <dbReference type="Google" id="ProtNLM"/>
    </source>
</evidence>
<name>A0ABP0LL72_9DINO</name>
<accession>A0ABP0LL72</accession>
<evidence type="ECO:0000313" key="2">
    <source>
        <dbReference type="EMBL" id="CAK9039408.1"/>
    </source>
</evidence>
<protein>
    <recommendedName>
        <fullName evidence="4">RAP domain-containing protein</fullName>
    </recommendedName>
</protein>
<dbReference type="PANTHER" id="PTHR21228:SF40">
    <property type="entry name" value="LD45607P"/>
    <property type="match status" value="1"/>
</dbReference>
<dbReference type="Proteomes" id="UP001642484">
    <property type="component" value="Unassembled WGS sequence"/>
</dbReference>
<dbReference type="EMBL" id="CAXAMN010012936">
    <property type="protein sequence ID" value="CAK9039408.1"/>
    <property type="molecule type" value="Genomic_DNA"/>
</dbReference>
<evidence type="ECO:0000256" key="1">
    <source>
        <dbReference type="SAM" id="MobiDB-lite"/>
    </source>
</evidence>
<comment type="caution">
    <text evidence="2">The sequence shown here is derived from an EMBL/GenBank/DDBJ whole genome shotgun (WGS) entry which is preliminary data.</text>
</comment>